<evidence type="ECO:0000256" key="1">
    <source>
        <dbReference type="ARBA" id="ARBA00022485"/>
    </source>
</evidence>
<dbReference type="Proteomes" id="UP000199197">
    <property type="component" value="Unassembled WGS sequence"/>
</dbReference>
<sequence>MKEKTILKTHKKVNTIETDVAVVGGGLSGIITALTCASNGLKTLLVEKYGFVGGLIATSFGYPLRVFTFQRNFSELLISDEQGEHPEIIQFPIFSTFIKYLLKNQAIPENLLPDPLKISGAIIPFDFEKFKFTLLELLIDFNVDCLFHASFVRANLQGDKVKSIYVFGKEGLIEIKARYFVDATGNCNLFNSIDESFTVQVESYATYNFVLNNCNFEAKDDQIICEVVESENFERGVYHAYVINIDDLKLAVYELPLKNHSLVFGGERIQIEPNDVVSISKAEENLQLKIYSLLEKLKKFKPFEKSRISMFPAQVYFTESRRLNSLYTLTSKDVFEDKSFTDEICIVKISVIGEKIFPCFVRPVKKFDNMIIRIPFSSFITKIKNLVVVGRGAGLSEDLKFVLYSFPFVMKSSENIGKIISFAFKNEIDLTEFKPKVKFEWS</sequence>
<dbReference type="PANTHER" id="PTHR43498:SF1">
    <property type="entry name" value="COB--COM HETERODISULFIDE REDUCTASE IRON-SULFUR SUBUNIT A"/>
    <property type="match status" value="1"/>
</dbReference>
<organism evidence="6 7">
    <name type="scientific">Candidatus Chryseopegocella kryptomonas</name>
    <dbReference type="NCBI Taxonomy" id="1633643"/>
    <lineage>
        <taxon>Bacteria</taxon>
        <taxon>Pseudomonadati</taxon>
        <taxon>Candidatus Kryptoniota</taxon>
        <taxon>Candidatus Chryseopegocella</taxon>
    </lineage>
</organism>
<dbReference type="GO" id="GO:0051539">
    <property type="term" value="F:4 iron, 4 sulfur cluster binding"/>
    <property type="evidence" value="ECO:0007669"/>
    <property type="project" value="UniProtKB-KW"/>
</dbReference>
<keyword evidence="2" id="KW-0479">Metal-binding</keyword>
<gene>
    <name evidence="6" type="ORF">JGI23_00997</name>
</gene>
<dbReference type="GO" id="GO:0046872">
    <property type="term" value="F:metal ion binding"/>
    <property type="evidence" value="ECO:0007669"/>
    <property type="project" value="UniProtKB-KW"/>
</dbReference>
<dbReference type="Gene3D" id="3.50.50.60">
    <property type="entry name" value="FAD/NAD(P)-binding domain"/>
    <property type="match status" value="1"/>
</dbReference>
<evidence type="ECO:0000256" key="4">
    <source>
        <dbReference type="ARBA" id="ARBA00023004"/>
    </source>
</evidence>
<keyword evidence="4" id="KW-0408">Iron</keyword>
<dbReference type="PANTHER" id="PTHR43498">
    <property type="entry name" value="FERREDOXIN:COB-COM HETERODISULFIDE REDUCTASE SUBUNIT A"/>
    <property type="match status" value="1"/>
</dbReference>
<dbReference type="GO" id="GO:0016491">
    <property type="term" value="F:oxidoreductase activity"/>
    <property type="evidence" value="ECO:0007669"/>
    <property type="project" value="UniProtKB-KW"/>
</dbReference>
<evidence type="ECO:0000256" key="2">
    <source>
        <dbReference type="ARBA" id="ARBA00022723"/>
    </source>
</evidence>
<keyword evidence="7" id="KW-1185">Reference proteome</keyword>
<dbReference type="AlphaFoldDB" id="A0A0P1MZF1"/>
<keyword evidence="1" id="KW-0004">4Fe-4S</keyword>
<keyword evidence="5" id="KW-0411">Iron-sulfur</keyword>
<evidence type="ECO:0000313" key="7">
    <source>
        <dbReference type="Proteomes" id="UP000199197"/>
    </source>
</evidence>
<reference evidence="7" key="1">
    <citation type="submission" date="2015-11" db="EMBL/GenBank/DDBJ databases">
        <authorList>
            <person name="Varghese N."/>
        </authorList>
    </citation>
    <scope>NUCLEOTIDE SEQUENCE [LARGE SCALE GENOMIC DNA]</scope>
    <source>
        <strain evidence="7">JGI-23</strain>
    </source>
</reference>
<dbReference type="EMBL" id="CZVW01000008">
    <property type="protein sequence ID" value="CUT01167.1"/>
    <property type="molecule type" value="Genomic_DNA"/>
</dbReference>
<accession>A0A0P1MZF1</accession>
<dbReference type="Pfam" id="PF12831">
    <property type="entry name" value="FAD_oxidored"/>
    <property type="match status" value="1"/>
</dbReference>
<dbReference type="RefSeq" id="WP_092349414.1">
    <property type="nucleotide sequence ID" value="NZ_CZVW01000008.1"/>
</dbReference>
<evidence type="ECO:0000256" key="3">
    <source>
        <dbReference type="ARBA" id="ARBA00023002"/>
    </source>
</evidence>
<dbReference type="OrthoDB" id="9777740at2"/>
<dbReference type="SUPFAM" id="SSF51905">
    <property type="entry name" value="FAD/NAD(P)-binding domain"/>
    <property type="match status" value="1"/>
</dbReference>
<dbReference type="InterPro" id="IPR036188">
    <property type="entry name" value="FAD/NAD-bd_sf"/>
</dbReference>
<name>A0A0P1MZF1_9BACT</name>
<evidence type="ECO:0000313" key="6">
    <source>
        <dbReference type="EMBL" id="CUT01167.1"/>
    </source>
</evidence>
<proteinExistence type="predicted"/>
<dbReference type="InterPro" id="IPR039650">
    <property type="entry name" value="HdrA-like"/>
</dbReference>
<evidence type="ECO:0000256" key="5">
    <source>
        <dbReference type="ARBA" id="ARBA00023014"/>
    </source>
</evidence>
<keyword evidence="3" id="KW-0560">Oxidoreductase</keyword>
<protein>
    <submittedName>
        <fullName evidence="6">FAD dependent oxidoreductase</fullName>
    </submittedName>
</protein>